<dbReference type="Pfam" id="PF07978">
    <property type="entry name" value="NIPSNAP"/>
    <property type="match status" value="1"/>
</dbReference>
<name>A0A831LVG7_9BACT</name>
<keyword evidence="1" id="KW-0732">Signal</keyword>
<dbReference type="NCBIfam" id="TIGR01409">
    <property type="entry name" value="TAT_signal_seq"/>
    <property type="match status" value="1"/>
</dbReference>
<dbReference type="SUPFAM" id="SSF54909">
    <property type="entry name" value="Dimeric alpha+beta barrel"/>
    <property type="match status" value="1"/>
</dbReference>
<dbReference type="AlphaFoldDB" id="A0A831LVG7"/>
<dbReference type="InterPro" id="IPR019546">
    <property type="entry name" value="TAT_signal_bac_arc"/>
</dbReference>
<feature type="signal peptide" evidence="1">
    <location>
        <begin position="1"/>
        <end position="25"/>
    </location>
</feature>
<proteinExistence type="predicted"/>
<comment type="caution">
    <text evidence="3">The sequence shown here is derived from an EMBL/GenBank/DDBJ whole genome shotgun (WGS) entry which is preliminary data.</text>
</comment>
<dbReference type="InterPro" id="IPR012577">
    <property type="entry name" value="NIPSNAP"/>
</dbReference>
<evidence type="ECO:0000313" key="3">
    <source>
        <dbReference type="EMBL" id="HDR50561.1"/>
    </source>
</evidence>
<accession>A0A831LVG7</accession>
<organism evidence="3">
    <name type="scientific">Mariniphaga anaerophila</name>
    <dbReference type="NCBI Taxonomy" id="1484053"/>
    <lineage>
        <taxon>Bacteria</taxon>
        <taxon>Pseudomonadati</taxon>
        <taxon>Bacteroidota</taxon>
        <taxon>Bacteroidia</taxon>
        <taxon>Marinilabiliales</taxon>
        <taxon>Prolixibacteraceae</taxon>
        <taxon>Mariniphaga</taxon>
    </lineage>
</organism>
<evidence type="ECO:0000259" key="2">
    <source>
        <dbReference type="Pfam" id="PF07978"/>
    </source>
</evidence>
<evidence type="ECO:0000256" key="1">
    <source>
        <dbReference type="SAM" id="SignalP"/>
    </source>
</evidence>
<sequence length="258" mass="30098">MERRSFLKKSAAVAGTAFAAGSLHANPTPSSEKEFYELKIYQFSGGGGVNQLKKYYTDAVIPFLEKRGAKVGAFSEYSMEEPPRIYVLHAHKSPMDYWNAVQETKTDKTYLDAAKSYFDLPASQPVFERYETFLMEAFDGIPQLKMPDSDRGLFELRIYESYNEDAFRRKVKMFDEEELPLFEKVGLHPLFFGELLAGKYMPALAYMLWFKNMEEREANWDKFRVSDEWKTMRVKKEYADTVSKVRKIFLKPMDFSQI</sequence>
<dbReference type="EMBL" id="DSDK01000164">
    <property type="protein sequence ID" value="HDR50561.1"/>
    <property type="molecule type" value="Genomic_DNA"/>
</dbReference>
<feature type="domain" description="NIPSNAP" evidence="2">
    <location>
        <begin position="154"/>
        <end position="257"/>
    </location>
</feature>
<dbReference type="InterPro" id="IPR011008">
    <property type="entry name" value="Dimeric_a/b-barrel"/>
</dbReference>
<dbReference type="Gene3D" id="3.30.70.100">
    <property type="match status" value="2"/>
</dbReference>
<feature type="chain" id="PRO_5032622297" evidence="1">
    <location>
        <begin position="26"/>
        <end position="258"/>
    </location>
</feature>
<gene>
    <name evidence="3" type="ORF">ENN90_02920</name>
</gene>
<reference evidence="3" key="1">
    <citation type="journal article" date="2020" name="mSystems">
        <title>Genome- and Community-Level Interaction Insights into Carbon Utilization and Element Cycling Functions of Hydrothermarchaeota in Hydrothermal Sediment.</title>
        <authorList>
            <person name="Zhou Z."/>
            <person name="Liu Y."/>
            <person name="Xu W."/>
            <person name="Pan J."/>
            <person name="Luo Z.H."/>
            <person name="Li M."/>
        </authorList>
    </citation>
    <scope>NUCLEOTIDE SEQUENCE [LARGE SCALE GENOMIC DNA]</scope>
    <source>
        <strain evidence="3">SpSt-1217</strain>
    </source>
</reference>
<protein>
    <submittedName>
        <fullName evidence="3">Twin-arginine translocation signal domain-containing protein</fullName>
    </submittedName>
</protein>
<dbReference type="Proteomes" id="UP000886047">
    <property type="component" value="Unassembled WGS sequence"/>
</dbReference>